<comment type="caution">
    <text evidence="1">The sequence shown here is derived from an EMBL/GenBank/DDBJ whole genome shotgun (WGS) entry which is preliminary data.</text>
</comment>
<organism evidence="1 2">
    <name type="scientific">Tanacetum coccineum</name>
    <dbReference type="NCBI Taxonomy" id="301880"/>
    <lineage>
        <taxon>Eukaryota</taxon>
        <taxon>Viridiplantae</taxon>
        <taxon>Streptophyta</taxon>
        <taxon>Embryophyta</taxon>
        <taxon>Tracheophyta</taxon>
        <taxon>Spermatophyta</taxon>
        <taxon>Magnoliopsida</taxon>
        <taxon>eudicotyledons</taxon>
        <taxon>Gunneridae</taxon>
        <taxon>Pentapetalae</taxon>
        <taxon>asterids</taxon>
        <taxon>campanulids</taxon>
        <taxon>Asterales</taxon>
        <taxon>Asteraceae</taxon>
        <taxon>Asteroideae</taxon>
        <taxon>Anthemideae</taxon>
        <taxon>Anthemidinae</taxon>
        <taxon>Tanacetum</taxon>
    </lineage>
</organism>
<gene>
    <name evidence="1" type="ORF">Tco_0654809</name>
</gene>
<reference evidence="1" key="1">
    <citation type="journal article" date="2022" name="Int. J. Mol. Sci.">
        <title>Draft Genome of Tanacetum Coccineum: Genomic Comparison of Closely Related Tanacetum-Family Plants.</title>
        <authorList>
            <person name="Yamashiro T."/>
            <person name="Shiraishi A."/>
            <person name="Nakayama K."/>
            <person name="Satake H."/>
        </authorList>
    </citation>
    <scope>NUCLEOTIDE SEQUENCE</scope>
</reference>
<proteinExistence type="predicted"/>
<keyword evidence="2" id="KW-1185">Reference proteome</keyword>
<reference evidence="1" key="2">
    <citation type="submission" date="2022-01" db="EMBL/GenBank/DDBJ databases">
        <authorList>
            <person name="Yamashiro T."/>
            <person name="Shiraishi A."/>
            <person name="Satake H."/>
            <person name="Nakayama K."/>
        </authorList>
    </citation>
    <scope>NUCLEOTIDE SEQUENCE</scope>
</reference>
<protein>
    <recommendedName>
        <fullName evidence="3">Synaptobrevin, longin-like domain protein</fullName>
    </recommendedName>
</protein>
<dbReference type="EMBL" id="BQNB010009193">
    <property type="protein sequence ID" value="GJS60025.1"/>
    <property type="molecule type" value="Genomic_DNA"/>
</dbReference>
<accession>A0ABQ4X576</accession>
<evidence type="ECO:0000313" key="1">
    <source>
        <dbReference type="EMBL" id="GJS60025.1"/>
    </source>
</evidence>
<name>A0ABQ4X576_9ASTR</name>
<evidence type="ECO:0008006" key="3">
    <source>
        <dbReference type="Google" id="ProtNLM"/>
    </source>
</evidence>
<sequence length="212" mass="24406">MTKPNKLKWTYTNEQLWTTAKVKIVNGEVQIQALVDKKKVIITKTSVRSDLQLEDAEGTECLPNATIFEQLTLMGYENLTQKLTFYKAFFSPQWKFLIHTILQCLSAKTTAWNEFSSTMASAVICLATNQKFNFSKYIFDNMVKNLEGGVKFLMYPRFVQVFLDKQVEGMSKHKKIYVTPSHTKKVFANMKRQGKDFSGRDTPLFPTMIVQA</sequence>
<evidence type="ECO:0000313" key="2">
    <source>
        <dbReference type="Proteomes" id="UP001151760"/>
    </source>
</evidence>
<dbReference type="Proteomes" id="UP001151760">
    <property type="component" value="Unassembled WGS sequence"/>
</dbReference>